<reference evidence="11 12" key="1">
    <citation type="submission" date="2023-08" db="EMBL/GenBank/DDBJ databases">
        <title>Black Yeasts Isolated from many extreme environments.</title>
        <authorList>
            <person name="Coleine C."/>
            <person name="Stajich J.E."/>
            <person name="Selbmann L."/>
        </authorList>
    </citation>
    <scope>NUCLEOTIDE SEQUENCE [LARGE SCALE GENOMIC DNA]</scope>
    <source>
        <strain evidence="11 12">CCFEE 5935</strain>
    </source>
</reference>
<feature type="domain" description="Helicase ATP-binding" evidence="9">
    <location>
        <begin position="386"/>
        <end position="560"/>
    </location>
</feature>
<dbReference type="Pfam" id="PF00271">
    <property type="entry name" value="Helicase_C"/>
    <property type="match status" value="1"/>
</dbReference>
<dbReference type="RefSeq" id="XP_064654060.1">
    <property type="nucleotide sequence ID" value="XM_064807785.1"/>
</dbReference>
<keyword evidence="5 11" id="KW-0347">Helicase</keyword>
<dbReference type="EC" id="3.6.4.13" evidence="2"/>
<feature type="compositionally biased region" description="Basic and acidic residues" evidence="8">
    <location>
        <begin position="38"/>
        <end position="52"/>
    </location>
</feature>
<dbReference type="CDD" id="cd18791">
    <property type="entry name" value="SF2_C_RHA"/>
    <property type="match status" value="1"/>
</dbReference>
<keyword evidence="3" id="KW-0547">Nucleotide-binding</keyword>
<name>A0AAV9NV88_9PEZI</name>
<dbReference type="InterPro" id="IPR048333">
    <property type="entry name" value="HA2_WH"/>
</dbReference>
<dbReference type="SMART" id="SM00847">
    <property type="entry name" value="HA2"/>
    <property type="match status" value="1"/>
</dbReference>
<evidence type="ECO:0000256" key="4">
    <source>
        <dbReference type="ARBA" id="ARBA00022801"/>
    </source>
</evidence>
<dbReference type="Pfam" id="PF21010">
    <property type="entry name" value="HA2_C"/>
    <property type="match status" value="1"/>
</dbReference>
<dbReference type="Gene3D" id="3.40.50.300">
    <property type="entry name" value="P-loop containing nucleotide triphosphate hydrolases"/>
    <property type="match status" value="2"/>
</dbReference>
<dbReference type="PANTHER" id="PTHR18934">
    <property type="entry name" value="ATP-DEPENDENT RNA HELICASE"/>
    <property type="match status" value="1"/>
</dbReference>
<organism evidence="11 12">
    <name type="scientific">Saxophila tyrrhenica</name>
    <dbReference type="NCBI Taxonomy" id="1690608"/>
    <lineage>
        <taxon>Eukaryota</taxon>
        <taxon>Fungi</taxon>
        <taxon>Dikarya</taxon>
        <taxon>Ascomycota</taxon>
        <taxon>Pezizomycotina</taxon>
        <taxon>Dothideomycetes</taxon>
        <taxon>Dothideomycetidae</taxon>
        <taxon>Mycosphaerellales</taxon>
        <taxon>Extremaceae</taxon>
        <taxon>Saxophila</taxon>
    </lineage>
</organism>
<dbReference type="SMART" id="SM00490">
    <property type="entry name" value="HELICc"/>
    <property type="match status" value="1"/>
</dbReference>
<dbReference type="PROSITE" id="PS00690">
    <property type="entry name" value="DEAH_ATP_HELICASE"/>
    <property type="match status" value="1"/>
</dbReference>
<feature type="region of interest" description="Disordered" evidence="8">
    <location>
        <begin position="631"/>
        <end position="671"/>
    </location>
</feature>
<dbReference type="Pfam" id="PF07717">
    <property type="entry name" value="OB_NTP_bind"/>
    <property type="match status" value="1"/>
</dbReference>
<dbReference type="Gene3D" id="1.20.120.1080">
    <property type="match status" value="1"/>
</dbReference>
<keyword evidence="12" id="KW-1185">Reference proteome</keyword>
<dbReference type="GO" id="GO:0005730">
    <property type="term" value="C:nucleolus"/>
    <property type="evidence" value="ECO:0007669"/>
    <property type="project" value="TreeGrafter"/>
</dbReference>
<dbReference type="InterPro" id="IPR014001">
    <property type="entry name" value="Helicase_ATP-bd"/>
</dbReference>
<comment type="catalytic activity">
    <reaction evidence="7">
        <text>ATP + H2O = ADP + phosphate + H(+)</text>
        <dbReference type="Rhea" id="RHEA:13065"/>
        <dbReference type="ChEBI" id="CHEBI:15377"/>
        <dbReference type="ChEBI" id="CHEBI:15378"/>
        <dbReference type="ChEBI" id="CHEBI:30616"/>
        <dbReference type="ChEBI" id="CHEBI:43474"/>
        <dbReference type="ChEBI" id="CHEBI:456216"/>
        <dbReference type="EC" id="3.6.4.13"/>
    </reaction>
</comment>
<dbReference type="InterPro" id="IPR027417">
    <property type="entry name" value="P-loop_NTPase"/>
</dbReference>
<keyword evidence="4 11" id="KW-0378">Hydrolase</keyword>
<dbReference type="InterPro" id="IPR011545">
    <property type="entry name" value="DEAD/DEAH_box_helicase_dom"/>
</dbReference>
<evidence type="ECO:0000256" key="5">
    <source>
        <dbReference type="ARBA" id="ARBA00022806"/>
    </source>
</evidence>
<dbReference type="FunFam" id="3.40.50.300:FF:000637">
    <property type="entry name" value="ATP-dependent RNA helicase DHX37/DHR1"/>
    <property type="match status" value="1"/>
</dbReference>
<accession>A0AAV9NV88</accession>
<dbReference type="GO" id="GO:0000462">
    <property type="term" value="P:maturation of SSU-rRNA from tricistronic rRNA transcript (SSU-rRNA, 5.8S rRNA, LSU-rRNA)"/>
    <property type="evidence" value="ECO:0007669"/>
    <property type="project" value="TreeGrafter"/>
</dbReference>
<dbReference type="SUPFAM" id="SSF52540">
    <property type="entry name" value="P-loop containing nucleoside triphosphate hydrolases"/>
    <property type="match status" value="1"/>
</dbReference>
<dbReference type="GO" id="GO:0016787">
    <property type="term" value="F:hydrolase activity"/>
    <property type="evidence" value="ECO:0007669"/>
    <property type="project" value="UniProtKB-KW"/>
</dbReference>
<evidence type="ECO:0000313" key="11">
    <source>
        <dbReference type="EMBL" id="KAK5163618.1"/>
    </source>
</evidence>
<feature type="domain" description="Helicase C-terminal" evidence="10">
    <location>
        <begin position="583"/>
        <end position="833"/>
    </location>
</feature>
<dbReference type="InterPro" id="IPR007502">
    <property type="entry name" value="Helicase-assoc_dom"/>
</dbReference>
<gene>
    <name evidence="11" type="primary">ECM16</name>
    <name evidence="11" type="ORF">LTR77_010567</name>
</gene>
<feature type="region of interest" description="Disordered" evidence="8">
    <location>
        <begin position="140"/>
        <end position="295"/>
    </location>
</feature>
<evidence type="ECO:0000256" key="2">
    <source>
        <dbReference type="ARBA" id="ARBA00012552"/>
    </source>
</evidence>
<dbReference type="GeneID" id="89931893"/>
<dbReference type="PROSITE" id="PS51194">
    <property type="entry name" value="HELICASE_CTER"/>
    <property type="match status" value="1"/>
</dbReference>
<keyword evidence="6" id="KW-0067">ATP-binding</keyword>
<dbReference type="Pfam" id="PF04408">
    <property type="entry name" value="WHD_HA2"/>
    <property type="match status" value="1"/>
</dbReference>
<comment type="caution">
    <text evidence="11">The sequence shown here is derived from an EMBL/GenBank/DDBJ whole genome shotgun (WGS) entry which is preliminary data.</text>
</comment>
<dbReference type="GO" id="GO:1990904">
    <property type="term" value="C:ribonucleoprotein complex"/>
    <property type="evidence" value="ECO:0007669"/>
    <property type="project" value="UniProtKB-ARBA"/>
</dbReference>
<evidence type="ECO:0000256" key="3">
    <source>
        <dbReference type="ARBA" id="ARBA00022741"/>
    </source>
</evidence>
<dbReference type="EMBL" id="JAVRRT010000024">
    <property type="protein sequence ID" value="KAK5163618.1"/>
    <property type="molecule type" value="Genomic_DNA"/>
</dbReference>
<sequence>MARFVPRERKHRKLARTKSPFSNTKTDTNTEELPLQSRTDREARREAIREQLRAAQPESKASSKKRKRLDKYIDTKLKKDENAELLKKLEAQRVDTSLLRSSKKLGRVTESKRERLHRALREKDAGLDVNGHSDGILLGERAEAKSSSNDEEPAQGEADLRDEVAPMSEVSKSTTPVAAPALFGSGLKRPLDLGEDGKPLIRKRKRRKKAKIDFVPSEDDASDITEEYTENGIIDGTDQEEVAWEGFSSEEENEEAEQDLTARESSDGDDEKLEDYSDSADSENSSAASDEDKPARVSAFKAWADTQRNKALDFTPSTAATNDTTMQTAKANFKPRVPSPDPMLDQVVTASQPTTKPAVAVAISRTKAVQQARLELPVVREEQRIMETINSHPVSVVCGATGSGKTTQVPQMLLENGYGTLGMIGVTQPRRVAATSVAARVSHELGSEYGKKVAHHVRYDTSVRKDTAIKFMTDGILLREIQKDFILSKYSVIVLDEAHERSVNTDLLIGMLSRIVPLRADLVKEKPEKHRPLKLVIMSATLSHGVDSFLQNGKLWNRISGPPPVVEAEGRQFPVTVHFARRTRRDFLSEVVEKVARGHRKLPSGGMLVFLTGQQEIATVSKQLRERIGGKGGFVAGPSNSGDADDYEDGVGTRSKDDFLEGEEDPGSDSEAEIKLNEDENEFAIEDAALPFGGGTSMKGPLKPHILPLYAALPAAQQLKVFQPSSEGHRAIILATNVAETSLTIPGVRYVFDAGRVKEKRYDTSTGVQTFEVGWISKASAEQRKGRAGRTGPGHVWRLYSSAVYEEFFAEETVPEILRTPLESTVLLLKSMDIQSVLTFPFPTQPERHQLEIAERLLVNLGALAGKPGSVTDVGKEIIKLPVSPRFGKMLMLAQRNDAVAWAAAIVAALAVGDLFIPEAQANFHGFDKSVDGQESDEDVRAQLKAEAAGRDASEQLHQRYTRAQAKLARWDDRSDVQKTLMAVALHAEAQDAGPRGTGVDSLCQQFFLREKSMAEAQMLRRQLHDLIGGLDQYATTLSLPTEKQRTILNQIAASGFIDQVAIRTDTLKGSTGFGRNPSRAIEVAYRTLFPSADASTEDKNATPEEQELHRGVFVHPSSVLAKLSVKEMPQFIVYSHLSRATPSDISSTKTKRTRMHPLTSIGPKALAVLAEGTPLLQFGKPIGKIEDLPRGGDGKQRRRCWVGLGLRAPGDASAAEWPLGAWKVVQKRGTRDWEIEEVIAR</sequence>
<dbReference type="InterPro" id="IPR002464">
    <property type="entry name" value="DNA/RNA_helicase_DEAH_CS"/>
</dbReference>
<feature type="compositionally biased region" description="Acidic residues" evidence="8">
    <location>
        <begin position="660"/>
        <end position="671"/>
    </location>
</feature>
<dbReference type="InterPro" id="IPR001650">
    <property type="entry name" value="Helicase_C-like"/>
</dbReference>
<evidence type="ECO:0000256" key="1">
    <source>
        <dbReference type="ARBA" id="ARBA00008792"/>
    </source>
</evidence>
<evidence type="ECO:0000256" key="7">
    <source>
        <dbReference type="ARBA" id="ARBA00047984"/>
    </source>
</evidence>
<evidence type="ECO:0000259" key="10">
    <source>
        <dbReference type="PROSITE" id="PS51194"/>
    </source>
</evidence>
<feature type="compositionally biased region" description="Acidic residues" evidence="8">
    <location>
        <begin position="267"/>
        <end position="281"/>
    </location>
</feature>
<evidence type="ECO:0000256" key="6">
    <source>
        <dbReference type="ARBA" id="ARBA00022840"/>
    </source>
</evidence>
<feature type="compositionally biased region" description="Basic and acidic residues" evidence="8">
    <location>
        <begin position="189"/>
        <end position="199"/>
    </location>
</feature>
<dbReference type="GO" id="GO:0005524">
    <property type="term" value="F:ATP binding"/>
    <property type="evidence" value="ECO:0007669"/>
    <property type="project" value="UniProtKB-KW"/>
</dbReference>
<evidence type="ECO:0000259" key="9">
    <source>
        <dbReference type="PROSITE" id="PS51192"/>
    </source>
</evidence>
<feature type="compositionally biased region" description="Acidic residues" evidence="8">
    <location>
        <begin position="237"/>
        <end position="258"/>
    </location>
</feature>
<feature type="compositionally biased region" description="Basic residues" evidence="8">
    <location>
        <begin position="200"/>
        <end position="210"/>
    </location>
</feature>
<dbReference type="PANTHER" id="PTHR18934:SF99">
    <property type="entry name" value="ATP-DEPENDENT RNA HELICASE DHX37-RELATED"/>
    <property type="match status" value="1"/>
</dbReference>
<dbReference type="PROSITE" id="PS51192">
    <property type="entry name" value="HELICASE_ATP_BIND_1"/>
    <property type="match status" value="1"/>
</dbReference>
<dbReference type="InterPro" id="IPR011709">
    <property type="entry name" value="DEAD-box_helicase_OB_fold"/>
</dbReference>
<proteinExistence type="inferred from homology"/>
<feature type="region of interest" description="Disordered" evidence="8">
    <location>
        <begin position="1"/>
        <end position="71"/>
    </location>
</feature>
<dbReference type="SMART" id="SM00487">
    <property type="entry name" value="DEXDc"/>
    <property type="match status" value="1"/>
</dbReference>
<dbReference type="Pfam" id="PF00270">
    <property type="entry name" value="DEAD"/>
    <property type="match status" value="1"/>
</dbReference>
<protein>
    <recommendedName>
        <fullName evidence="2">RNA helicase</fullName>
        <ecNumber evidence="2">3.6.4.13</ecNumber>
    </recommendedName>
</protein>
<dbReference type="AlphaFoldDB" id="A0AAV9NV88"/>
<dbReference type="Proteomes" id="UP001337655">
    <property type="component" value="Unassembled WGS sequence"/>
</dbReference>
<dbReference type="GO" id="GO:0003723">
    <property type="term" value="F:RNA binding"/>
    <property type="evidence" value="ECO:0007669"/>
    <property type="project" value="TreeGrafter"/>
</dbReference>
<comment type="similarity">
    <text evidence="1">Belongs to the DEAD box helicase family. DEAH subfamily.</text>
</comment>
<evidence type="ECO:0000313" key="12">
    <source>
        <dbReference type="Proteomes" id="UP001337655"/>
    </source>
</evidence>
<dbReference type="GO" id="GO:0003724">
    <property type="term" value="F:RNA helicase activity"/>
    <property type="evidence" value="ECO:0007669"/>
    <property type="project" value="UniProtKB-EC"/>
</dbReference>
<evidence type="ECO:0000256" key="8">
    <source>
        <dbReference type="SAM" id="MobiDB-lite"/>
    </source>
</evidence>
<feature type="compositionally biased region" description="Acidic residues" evidence="8">
    <location>
        <begin position="216"/>
        <end position="229"/>
    </location>
</feature>